<accession>A0A1V9Y3A1</accession>
<keyword evidence="3" id="KW-1185">Reference proteome</keyword>
<dbReference type="EMBL" id="MNPL01000402">
    <property type="protein sequence ID" value="OQR80058.1"/>
    <property type="molecule type" value="Genomic_DNA"/>
</dbReference>
<evidence type="ECO:0000313" key="3">
    <source>
        <dbReference type="Proteomes" id="UP000192247"/>
    </source>
</evidence>
<dbReference type="Proteomes" id="UP000192247">
    <property type="component" value="Unassembled WGS sequence"/>
</dbReference>
<feature type="region of interest" description="Disordered" evidence="1">
    <location>
        <begin position="56"/>
        <end position="83"/>
    </location>
</feature>
<keyword evidence="2" id="KW-0675">Receptor</keyword>
<dbReference type="InParanoid" id="A0A1V9Y3A1"/>
<feature type="compositionally biased region" description="Low complexity" evidence="1">
    <location>
        <begin position="60"/>
        <end position="81"/>
    </location>
</feature>
<feature type="non-terminal residue" evidence="2">
    <location>
        <position position="1"/>
    </location>
</feature>
<protein>
    <submittedName>
        <fullName evidence="2">Neuropeptides capa receptor-like</fullName>
    </submittedName>
</protein>
<evidence type="ECO:0000313" key="2">
    <source>
        <dbReference type="EMBL" id="OQR80058.1"/>
    </source>
</evidence>
<name>A0A1V9Y3A1_9ACAR</name>
<comment type="caution">
    <text evidence="2">The sequence shown here is derived from an EMBL/GenBank/DDBJ whole genome shotgun (WGS) entry which is preliminary data.</text>
</comment>
<proteinExistence type="predicted"/>
<reference evidence="2 3" key="1">
    <citation type="journal article" date="2017" name="Gigascience">
        <title>Draft genome of the honey bee ectoparasitic mite, Tropilaelaps mercedesae, is shaped by the parasitic life history.</title>
        <authorList>
            <person name="Dong X."/>
            <person name="Armstrong S.D."/>
            <person name="Xia D."/>
            <person name="Makepeace B.L."/>
            <person name="Darby A.C."/>
            <person name="Kadowaki T."/>
        </authorList>
    </citation>
    <scope>NUCLEOTIDE SEQUENCE [LARGE SCALE GENOMIC DNA]</scope>
    <source>
        <strain evidence="2">Wuxi-XJTLU</strain>
    </source>
</reference>
<evidence type="ECO:0000256" key="1">
    <source>
        <dbReference type="SAM" id="MobiDB-lite"/>
    </source>
</evidence>
<organism evidence="2 3">
    <name type="scientific">Tropilaelaps mercedesae</name>
    <dbReference type="NCBI Taxonomy" id="418985"/>
    <lineage>
        <taxon>Eukaryota</taxon>
        <taxon>Metazoa</taxon>
        <taxon>Ecdysozoa</taxon>
        <taxon>Arthropoda</taxon>
        <taxon>Chelicerata</taxon>
        <taxon>Arachnida</taxon>
        <taxon>Acari</taxon>
        <taxon>Parasitiformes</taxon>
        <taxon>Mesostigmata</taxon>
        <taxon>Gamasina</taxon>
        <taxon>Dermanyssoidea</taxon>
        <taxon>Laelapidae</taxon>
        <taxon>Tropilaelaps</taxon>
    </lineage>
</organism>
<sequence length="112" mass="11924">EALAYESELNEALRSAFKKEKRTSAGSAGSTAAFCHDCTSCASLFVPGRSVGLNAGIQGRVSNSHSESRESSSCQQQSSKVNKSHAYYRSISGLTTHSPTTLQTDNFSESIV</sequence>
<dbReference type="GO" id="GO:0007218">
    <property type="term" value="P:neuropeptide signaling pathway"/>
    <property type="evidence" value="ECO:0007669"/>
    <property type="project" value="UniProtKB-KW"/>
</dbReference>
<keyword evidence="2" id="KW-0527">Neuropeptide</keyword>
<gene>
    <name evidence="2" type="ORF">BIW11_05321</name>
</gene>
<dbReference type="AlphaFoldDB" id="A0A1V9Y3A1"/>